<feature type="domain" description="Endonuclease/exonuclease/phosphatase" evidence="10">
    <location>
        <begin position="19"/>
        <end position="157"/>
    </location>
</feature>
<proteinExistence type="inferred from homology"/>
<evidence type="ECO:0000259" key="10">
    <source>
        <dbReference type="Pfam" id="PF03372"/>
    </source>
</evidence>
<dbReference type="GO" id="GO:0046872">
    <property type="term" value="F:metal ion binding"/>
    <property type="evidence" value="ECO:0007669"/>
    <property type="project" value="UniProtKB-KW"/>
</dbReference>
<dbReference type="Ensembl" id="ENSACAT00000044371.1">
    <property type="protein sequence ID" value="ENSACAP00000027954.1"/>
    <property type="gene ID" value="ENSACAG00000042009.1"/>
</dbReference>
<comment type="catalytic activity">
    <reaction evidence="1">
        <text>Exonucleolytic cleavage in the 3'- to 5'-direction to yield nucleoside 5'-phosphates.</text>
        <dbReference type="EC" id="3.1.11.2"/>
    </reaction>
</comment>
<keyword evidence="5" id="KW-0479">Metal-binding</keyword>
<dbReference type="InterPro" id="IPR036691">
    <property type="entry name" value="Endo/exonu/phosph_ase_sf"/>
</dbReference>
<dbReference type="PANTHER" id="PTHR22748:SF27">
    <property type="entry name" value="DNA-(APURINIC OR APYRIMIDINIC SITE) ENDONUCLEASE 2"/>
    <property type="match status" value="1"/>
</dbReference>
<dbReference type="InterPro" id="IPR004808">
    <property type="entry name" value="AP_endonuc_1"/>
</dbReference>
<protein>
    <recommendedName>
        <fullName evidence="4">exodeoxyribonuclease III</fullName>
        <ecNumber evidence="4">3.1.11.2</ecNumber>
    </recommendedName>
</protein>
<comment type="cofactor">
    <cofactor evidence="2">
        <name>Mg(2+)</name>
        <dbReference type="ChEBI" id="CHEBI:18420"/>
    </cofactor>
</comment>
<keyword evidence="9" id="KW-0234">DNA repair</keyword>
<dbReference type="InParanoid" id="A0A803SYB4"/>
<dbReference type="EC" id="3.1.11.2" evidence="4"/>
<evidence type="ECO:0000256" key="6">
    <source>
        <dbReference type="ARBA" id="ARBA00022763"/>
    </source>
</evidence>
<evidence type="ECO:0000256" key="5">
    <source>
        <dbReference type="ARBA" id="ARBA00022723"/>
    </source>
</evidence>
<evidence type="ECO:0000313" key="12">
    <source>
        <dbReference type="Proteomes" id="UP000001646"/>
    </source>
</evidence>
<evidence type="ECO:0000256" key="7">
    <source>
        <dbReference type="ARBA" id="ARBA00022801"/>
    </source>
</evidence>
<dbReference type="Pfam" id="PF03372">
    <property type="entry name" value="Exo_endo_phos"/>
    <property type="match status" value="1"/>
</dbReference>
<dbReference type="AlphaFoldDB" id="A0A803SYB4"/>
<dbReference type="SUPFAM" id="SSF56219">
    <property type="entry name" value="DNase I-like"/>
    <property type="match status" value="1"/>
</dbReference>
<dbReference type="InterPro" id="IPR005135">
    <property type="entry name" value="Endo/exonuclease/phosphatase"/>
</dbReference>
<evidence type="ECO:0000256" key="2">
    <source>
        <dbReference type="ARBA" id="ARBA00001946"/>
    </source>
</evidence>
<reference evidence="11" key="1">
    <citation type="submission" date="2009-12" db="EMBL/GenBank/DDBJ databases">
        <title>The Genome Sequence of Anolis carolinensis (Green Anole Lizard).</title>
        <authorList>
            <consortium name="The Genome Sequencing Platform"/>
            <person name="Di Palma F."/>
            <person name="Alfoldi J."/>
            <person name="Heiman D."/>
            <person name="Young S."/>
            <person name="Grabherr M."/>
            <person name="Johnson J."/>
            <person name="Lander E.S."/>
            <person name="Lindblad-Toh K."/>
        </authorList>
    </citation>
    <scope>NUCLEOTIDE SEQUENCE [LARGE SCALE GENOMIC DNA]</scope>
    <source>
        <strain evidence="11">JBL SC #1</strain>
    </source>
</reference>
<dbReference type="Gene3D" id="3.60.10.10">
    <property type="entry name" value="Endonuclease/exonuclease/phosphatase"/>
    <property type="match status" value="1"/>
</dbReference>
<reference evidence="11" key="2">
    <citation type="submission" date="2025-08" db="UniProtKB">
        <authorList>
            <consortium name="Ensembl"/>
        </authorList>
    </citation>
    <scope>IDENTIFICATION</scope>
</reference>
<accession>A0A803SYB4</accession>
<reference evidence="11" key="3">
    <citation type="submission" date="2025-09" db="UniProtKB">
        <authorList>
            <consortium name="Ensembl"/>
        </authorList>
    </citation>
    <scope>IDENTIFICATION</scope>
</reference>
<organism evidence="11 12">
    <name type="scientific">Anolis carolinensis</name>
    <name type="common">Green anole</name>
    <name type="synonym">American chameleon</name>
    <dbReference type="NCBI Taxonomy" id="28377"/>
    <lineage>
        <taxon>Eukaryota</taxon>
        <taxon>Metazoa</taxon>
        <taxon>Chordata</taxon>
        <taxon>Craniata</taxon>
        <taxon>Vertebrata</taxon>
        <taxon>Euteleostomi</taxon>
        <taxon>Lepidosauria</taxon>
        <taxon>Squamata</taxon>
        <taxon>Bifurcata</taxon>
        <taxon>Unidentata</taxon>
        <taxon>Episquamata</taxon>
        <taxon>Toxicofera</taxon>
        <taxon>Iguania</taxon>
        <taxon>Dactyloidae</taxon>
        <taxon>Anolis</taxon>
    </lineage>
</organism>
<comment type="similarity">
    <text evidence="3">Belongs to the DNA repair enzymes AP/ExoA family.</text>
</comment>
<evidence type="ECO:0000256" key="8">
    <source>
        <dbReference type="ARBA" id="ARBA00022842"/>
    </source>
</evidence>
<keyword evidence="8" id="KW-0460">Magnesium</keyword>
<keyword evidence="7" id="KW-0378">Hydrolase</keyword>
<dbReference type="GO" id="GO:0008311">
    <property type="term" value="F:double-stranded DNA 3'-5' DNA exonuclease activity"/>
    <property type="evidence" value="ECO:0007669"/>
    <property type="project" value="UniProtKB-EC"/>
</dbReference>
<dbReference type="Proteomes" id="UP000001646">
    <property type="component" value="Unplaced"/>
</dbReference>
<dbReference type="CDD" id="cd09076">
    <property type="entry name" value="L1-EN"/>
    <property type="match status" value="1"/>
</dbReference>
<keyword evidence="6" id="KW-0227">DNA damage</keyword>
<evidence type="ECO:0000256" key="9">
    <source>
        <dbReference type="ARBA" id="ARBA00023204"/>
    </source>
</evidence>
<dbReference type="GO" id="GO:0006281">
    <property type="term" value="P:DNA repair"/>
    <property type="evidence" value="ECO:0007669"/>
    <property type="project" value="UniProtKB-KW"/>
</dbReference>
<evidence type="ECO:0000256" key="4">
    <source>
        <dbReference type="ARBA" id="ARBA00012115"/>
    </source>
</evidence>
<dbReference type="PANTHER" id="PTHR22748">
    <property type="entry name" value="AP ENDONUCLEASE"/>
    <property type="match status" value="1"/>
</dbReference>
<evidence type="ECO:0000256" key="3">
    <source>
        <dbReference type="ARBA" id="ARBA00007092"/>
    </source>
</evidence>
<name>A0A803SYB4_ANOCA</name>
<evidence type="ECO:0000256" key="1">
    <source>
        <dbReference type="ARBA" id="ARBA00000493"/>
    </source>
</evidence>
<keyword evidence="12" id="KW-1185">Reference proteome</keyword>
<sequence>MSQTTPMMSKVSLSCFSNNVNGLNSPSKRNRLFNKLRKGKFSVIALQETHIDQNHINYLENTNLGKVFVSADVQKKRGVALYIDHNIKAEERFKDREGRVIAVRLETEGEKTLLVNIYAPNGPKSKFINKLKDNINKTEFDHLIIFGDFNGVVDKTLDKTFKAKNSKVASSLPKNFMALMDEYDLVDSWREFNPDLKDYTYYSSRHQSLQHSPPYLI</sequence>
<evidence type="ECO:0000313" key="11">
    <source>
        <dbReference type="Ensembl" id="ENSACAP00000027954.1"/>
    </source>
</evidence>
<dbReference type="GeneTree" id="ENSGT00960000189322"/>